<dbReference type="InterPro" id="IPR003669">
    <property type="entry name" value="Thymidylate_synthase_ThyX"/>
</dbReference>
<protein>
    <recommendedName>
        <fullName evidence="1">Flavin-dependent thymidylate synthase</fullName>
        <shortName evidence="1">FDTS</shortName>
        <ecNumber evidence="1">2.1.1.148</ecNumber>
    </recommendedName>
    <alternativeName>
        <fullName evidence="1">FAD-dependent thymidylate synthase</fullName>
    </alternativeName>
    <alternativeName>
        <fullName evidence="1">Thymidylate synthase ThyX</fullName>
        <shortName evidence="1">TS</shortName>
        <shortName evidence="1">TSase</shortName>
    </alternativeName>
</protein>
<organism evidence="2 3">
    <name type="scientific">Metallumcola ferriviriculae</name>
    <dbReference type="NCBI Taxonomy" id="3039180"/>
    <lineage>
        <taxon>Bacteria</taxon>
        <taxon>Bacillati</taxon>
        <taxon>Bacillota</taxon>
        <taxon>Clostridia</taxon>
        <taxon>Neomoorellales</taxon>
        <taxon>Desulfitibacteraceae</taxon>
        <taxon>Metallumcola</taxon>
    </lineage>
</organism>
<comment type="similarity">
    <text evidence="1">Belongs to the thymidylate synthase ThyX family.</text>
</comment>
<feature type="binding site" evidence="1">
    <location>
        <position position="87"/>
    </location>
    <ligand>
        <name>FAD</name>
        <dbReference type="ChEBI" id="CHEBI:57692"/>
        <note>ligand shared between neighboring subunits</note>
    </ligand>
</feature>
<accession>A0AAU0UJB0</accession>
<feature type="binding site" evidence="1">
    <location>
        <position position="55"/>
    </location>
    <ligand>
        <name>FAD</name>
        <dbReference type="ChEBI" id="CHEBI:57692"/>
        <note>ligand shared between neighboring subunits</note>
    </ligand>
</feature>
<name>A0AAU0UJB0_9FIRM</name>
<dbReference type="GO" id="GO:0050797">
    <property type="term" value="F:thymidylate synthase (FAD) activity"/>
    <property type="evidence" value="ECO:0007669"/>
    <property type="project" value="UniProtKB-UniRule"/>
</dbReference>
<keyword evidence="1 2" id="KW-0808">Transferase</keyword>
<dbReference type="KEGG" id="dbc:MFMK1_000146"/>
<dbReference type="AlphaFoldDB" id="A0AAU0UJB0"/>
<dbReference type="CDD" id="cd20175">
    <property type="entry name" value="ThyX"/>
    <property type="match status" value="1"/>
</dbReference>
<feature type="active site" description="Involved in ionization of N3 of dUMP, leading to its activation" evidence="1">
    <location>
        <position position="167"/>
    </location>
</feature>
<dbReference type="SUPFAM" id="SSF69796">
    <property type="entry name" value="Thymidylate synthase-complementing protein Thy1"/>
    <property type="match status" value="1"/>
</dbReference>
<feature type="binding site" evidence="1">
    <location>
        <begin position="79"/>
        <end position="81"/>
    </location>
    <ligand>
        <name>FAD</name>
        <dbReference type="ChEBI" id="CHEBI:57692"/>
        <note>ligand shared between neighboring subunits</note>
    </ligand>
</feature>
<keyword evidence="1" id="KW-0545">Nucleotide biosynthesis</keyword>
<feature type="binding site" description="in other chain" evidence="1">
    <location>
        <position position="140"/>
    </location>
    <ligand>
        <name>dUMP</name>
        <dbReference type="ChEBI" id="CHEBI:246422"/>
        <note>ligand shared between dimeric partners</note>
    </ligand>
</feature>
<dbReference type="Pfam" id="PF02511">
    <property type="entry name" value="Thy1"/>
    <property type="match status" value="1"/>
</dbReference>
<dbReference type="GO" id="GO:0070402">
    <property type="term" value="F:NADPH binding"/>
    <property type="evidence" value="ECO:0007669"/>
    <property type="project" value="TreeGrafter"/>
</dbReference>
<evidence type="ECO:0000313" key="3">
    <source>
        <dbReference type="Proteomes" id="UP001329915"/>
    </source>
</evidence>
<dbReference type="PANTHER" id="PTHR34934:SF1">
    <property type="entry name" value="FLAVIN-DEPENDENT THYMIDYLATE SYNTHASE"/>
    <property type="match status" value="1"/>
</dbReference>
<evidence type="ECO:0000313" key="2">
    <source>
        <dbReference type="EMBL" id="WRO20384.1"/>
    </source>
</evidence>
<feature type="binding site" evidence="1">
    <location>
        <position position="162"/>
    </location>
    <ligand>
        <name>FAD</name>
        <dbReference type="ChEBI" id="CHEBI:57692"/>
        <note>ligand shared between neighboring subunits</note>
    </ligand>
</feature>
<comment type="subunit">
    <text evidence="1">Homotetramer.</text>
</comment>
<keyword evidence="3" id="KW-1185">Reference proteome</keyword>
<feature type="binding site" evidence="1">
    <location>
        <begin position="76"/>
        <end position="79"/>
    </location>
    <ligand>
        <name>dUMP</name>
        <dbReference type="ChEBI" id="CHEBI:246422"/>
        <note>ligand shared between dimeric partners</note>
    </ligand>
</feature>
<dbReference type="GO" id="GO:0006235">
    <property type="term" value="P:dTTP biosynthetic process"/>
    <property type="evidence" value="ECO:0007669"/>
    <property type="project" value="UniProtKB-UniRule"/>
</dbReference>
<proteinExistence type="inferred from homology"/>
<comment type="pathway">
    <text evidence="1">Pyrimidine metabolism; dTTP biosynthesis.</text>
</comment>
<dbReference type="GO" id="GO:0006231">
    <property type="term" value="P:dTMP biosynthetic process"/>
    <property type="evidence" value="ECO:0007669"/>
    <property type="project" value="UniProtKB-UniRule"/>
</dbReference>
<dbReference type="Gene3D" id="3.30.1360.170">
    <property type="match status" value="1"/>
</dbReference>
<sequence>MKVSLLSYTDQPEKKVAAAARLCYSPIGADKLLEDMDDGRTQEFLSKLISMGHLSPLEHISFTFAIEGVSRVLSHQMVRHRIASYSQKSQRYVSEQDFQYIVPPAIKENEQALVLYREQMSVIADAYAELAKIVAKEDARYILPSACETKFVATFNARSLLNFFQHRCCRRAQWEIRQLADEMLSQVRQVAPVIFQKAGAACVSQGVCYEGAMSCGRIKNVVTRG</sequence>
<dbReference type="PROSITE" id="PS51331">
    <property type="entry name" value="THYX"/>
    <property type="match status" value="1"/>
</dbReference>
<dbReference type="InterPro" id="IPR036098">
    <property type="entry name" value="Thymidylate_synthase_ThyX_sf"/>
</dbReference>
<dbReference type="HAMAP" id="MF_01408">
    <property type="entry name" value="ThyX"/>
    <property type="match status" value="1"/>
</dbReference>
<comment type="catalytic activity">
    <reaction evidence="1">
        <text>dUMP + (6R)-5,10-methylene-5,6,7,8-tetrahydrofolate + NADPH + H(+) = dTMP + (6S)-5,6,7,8-tetrahydrofolate + NADP(+)</text>
        <dbReference type="Rhea" id="RHEA:29043"/>
        <dbReference type="ChEBI" id="CHEBI:15378"/>
        <dbReference type="ChEBI" id="CHEBI:15636"/>
        <dbReference type="ChEBI" id="CHEBI:57453"/>
        <dbReference type="ChEBI" id="CHEBI:57783"/>
        <dbReference type="ChEBI" id="CHEBI:58349"/>
        <dbReference type="ChEBI" id="CHEBI:63528"/>
        <dbReference type="ChEBI" id="CHEBI:246422"/>
        <dbReference type="EC" id="2.1.1.148"/>
    </reaction>
</comment>
<dbReference type="Proteomes" id="UP001329915">
    <property type="component" value="Chromosome"/>
</dbReference>
<comment type="cofactor">
    <cofactor evidence="1">
        <name>FAD</name>
        <dbReference type="ChEBI" id="CHEBI:57692"/>
    </cofactor>
    <text evidence="1">Binds 4 FAD per tetramer. Each FAD binding site is formed by three monomers.</text>
</comment>
<dbReference type="GO" id="GO:0004799">
    <property type="term" value="F:thymidylate synthase activity"/>
    <property type="evidence" value="ECO:0007669"/>
    <property type="project" value="TreeGrafter"/>
</dbReference>
<dbReference type="GO" id="GO:0050660">
    <property type="term" value="F:flavin adenine dinucleotide binding"/>
    <property type="evidence" value="ECO:0007669"/>
    <property type="project" value="UniProtKB-UniRule"/>
</dbReference>
<keyword evidence="1 2" id="KW-0489">Methyltransferase</keyword>
<keyword evidence="1" id="KW-0521">NADP</keyword>
<feature type="binding site" description="in other chain" evidence="1">
    <location>
        <begin position="87"/>
        <end position="91"/>
    </location>
    <ligand>
        <name>dUMP</name>
        <dbReference type="ChEBI" id="CHEBI:246422"/>
        <note>ligand shared between dimeric partners</note>
    </ligand>
</feature>
<feature type="binding site" evidence="1">
    <location>
        <position position="167"/>
    </location>
    <ligand>
        <name>dUMP</name>
        <dbReference type="ChEBI" id="CHEBI:246422"/>
        <note>ligand shared between dimeric partners</note>
    </ligand>
</feature>
<gene>
    <name evidence="1 2" type="primary">thyX</name>
    <name evidence="2" type="ORF">MFMK1_000146</name>
</gene>
<dbReference type="RefSeq" id="WP_366923283.1">
    <property type="nucleotide sequence ID" value="NZ_CP121694.1"/>
</dbReference>
<feature type="binding site" evidence="1">
    <location>
        <begin position="156"/>
        <end position="158"/>
    </location>
    <ligand>
        <name>FAD</name>
        <dbReference type="ChEBI" id="CHEBI:57692"/>
        <note>ligand shared between neighboring subunits</note>
    </ligand>
</feature>
<dbReference type="NCBIfam" id="TIGR02170">
    <property type="entry name" value="thyX"/>
    <property type="match status" value="1"/>
</dbReference>
<reference evidence="2 3" key="1">
    <citation type="submission" date="2023-04" db="EMBL/GenBank/DDBJ databases">
        <authorList>
            <person name="Hsu D."/>
        </authorList>
    </citation>
    <scope>NUCLEOTIDE SEQUENCE [LARGE SCALE GENOMIC DNA]</scope>
    <source>
        <strain evidence="2 3">MK1</strain>
    </source>
</reference>
<comment type="function">
    <text evidence="1">Catalyzes the reductive methylation of 2'-deoxyuridine-5'-monophosphate (dUMP) to 2'-deoxythymidine-5'-monophosphate (dTMP) while utilizing 5,10-methylenetetrahydrofolate (mTHF) as the methyl donor, and NADPH and FADH(2) as the reductant.</text>
</comment>
<evidence type="ECO:0000256" key="1">
    <source>
        <dbReference type="HAMAP-Rule" id="MF_01408"/>
    </source>
</evidence>
<dbReference type="GO" id="GO:0032259">
    <property type="term" value="P:methylation"/>
    <property type="evidence" value="ECO:0007669"/>
    <property type="project" value="UniProtKB-KW"/>
</dbReference>
<keyword evidence="1" id="KW-0274">FAD</keyword>
<dbReference type="EMBL" id="CP121694">
    <property type="protein sequence ID" value="WRO20384.1"/>
    <property type="molecule type" value="Genomic_DNA"/>
</dbReference>
<keyword evidence="1" id="KW-0285">Flavoprotein</keyword>
<dbReference type="PANTHER" id="PTHR34934">
    <property type="entry name" value="FLAVIN-DEPENDENT THYMIDYLATE SYNTHASE"/>
    <property type="match status" value="1"/>
</dbReference>
<dbReference type="EC" id="2.1.1.148" evidence="1"/>